<dbReference type="OrthoDB" id="10647963at2759"/>
<dbReference type="AlphaFoldDB" id="A0A8H7ZJX4"/>
<proteinExistence type="predicted"/>
<reference evidence="1 2" key="1">
    <citation type="submission" date="2020-12" db="EMBL/GenBank/DDBJ databases">
        <title>Effect of drift, selection, and recombination on the evolution of hybrid genomes in Candida yeast pathogens.</title>
        <authorList>
            <person name="Mixao V."/>
            <person name="Ksiezopolska E."/>
            <person name="Saus E."/>
            <person name="Boekhout T."/>
            <person name="Gacser A."/>
            <person name="Gabaldon T."/>
        </authorList>
    </citation>
    <scope>NUCLEOTIDE SEQUENCE [LARGE SCALE GENOMIC DNA]</scope>
    <source>
        <strain evidence="1 2">BP57</strain>
    </source>
</reference>
<dbReference type="RefSeq" id="XP_067550795.1">
    <property type="nucleotide sequence ID" value="XM_067695171.1"/>
</dbReference>
<dbReference type="Proteomes" id="UP000669133">
    <property type="component" value="Unassembled WGS sequence"/>
</dbReference>
<evidence type="ECO:0000313" key="1">
    <source>
        <dbReference type="EMBL" id="KAG5421679.1"/>
    </source>
</evidence>
<organism evidence="1 2">
    <name type="scientific">Candida metapsilosis</name>
    <dbReference type="NCBI Taxonomy" id="273372"/>
    <lineage>
        <taxon>Eukaryota</taxon>
        <taxon>Fungi</taxon>
        <taxon>Dikarya</taxon>
        <taxon>Ascomycota</taxon>
        <taxon>Saccharomycotina</taxon>
        <taxon>Pichiomycetes</taxon>
        <taxon>Debaryomycetaceae</taxon>
        <taxon>Candida/Lodderomyces clade</taxon>
        <taxon>Candida</taxon>
    </lineage>
</organism>
<accession>A0A8H7ZJX4</accession>
<gene>
    <name evidence="1" type="ORF">I9W82_000771</name>
</gene>
<comment type="caution">
    <text evidence="1">The sequence shown here is derived from an EMBL/GenBank/DDBJ whole genome shotgun (WGS) entry which is preliminary data.</text>
</comment>
<evidence type="ECO:0000313" key="2">
    <source>
        <dbReference type="Proteomes" id="UP000669133"/>
    </source>
</evidence>
<dbReference type="GeneID" id="93649400"/>
<evidence type="ECO:0008006" key="3">
    <source>
        <dbReference type="Google" id="ProtNLM"/>
    </source>
</evidence>
<dbReference type="EMBL" id="JAEOAQ010000001">
    <property type="protein sequence ID" value="KAG5421679.1"/>
    <property type="molecule type" value="Genomic_DNA"/>
</dbReference>
<name>A0A8H7ZJX4_9ASCO</name>
<protein>
    <recommendedName>
        <fullName evidence="3">F-box domain-containing protein</fullName>
    </recommendedName>
</protein>
<keyword evidence="2" id="KW-1185">Reference proteome</keyword>
<sequence>MQLSDLPLDLILKVLPIKENLLTLPDDIIFLCLNLLPQKKSFKILMRASRNYPHLPLRTAPLSPNLYDYLSQFVTKFGRKMYLNFGKSVGSTFYKKYIIFNYNAIEQQWDLSYFWFRAFLQIWTGDEQSRIYAWLPYFVYNDPFPPTHLRILEPLWIKPDPNFVSFKQHLIPHRFIFFNWEANSGVGFNYNVFKRIENITLIGRLKALSVHYFSPNTSFPDIDSLLSRMWEIKKIDLAFGKLDLNTVPRSLDARKKCFIQVKIDKRFFSTQHYDQSVWKVKMLDDCALLSCTKCKHNICLRRMAKITAVYVKRLYSSVVVDRKLNYP</sequence>